<dbReference type="Pfam" id="PF17681">
    <property type="entry name" value="GCP_N_terminal"/>
    <property type="match status" value="1"/>
</dbReference>
<dbReference type="Gene3D" id="1.20.120.1900">
    <property type="entry name" value="Gamma-tubulin complex, C-terminal domain"/>
    <property type="match status" value="1"/>
</dbReference>
<evidence type="ECO:0000256" key="2">
    <source>
        <dbReference type="ARBA" id="ARBA00022490"/>
    </source>
</evidence>
<reference evidence="8 9" key="1">
    <citation type="submission" date="2019-08" db="EMBL/GenBank/DDBJ databases">
        <authorList>
            <person name="Alioto T."/>
            <person name="Alioto T."/>
            <person name="Gomez Garrido J."/>
        </authorList>
    </citation>
    <scope>NUCLEOTIDE SEQUENCE [LARGE SCALE GENOMIC DNA]</scope>
</reference>
<accession>A0A5E4MXQ4</accession>
<dbReference type="GO" id="GO:0043015">
    <property type="term" value="F:gamma-tubulin binding"/>
    <property type="evidence" value="ECO:0007669"/>
    <property type="project" value="InterPro"/>
</dbReference>
<keyword evidence="4 5" id="KW-0206">Cytoskeleton</keyword>
<dbReference type="InterPro" id="IPR040457">
    <property type="entry name" value="GCP_C"/>
</dbReference>
<keyword evidence="3 5" id="KW-0493">Microtubule</keyword>
<dbReference type="InterPro" id="IPR007259">
    <property type="entry name" value="GCP"/>
</dbReference>
<evidence type="ECO:0000256" key="3">
    <source>
        <dbReference type="ARBA" id="ARBA00022701"/>
    </source>
</evidence>
<comment type="subcellular location">
    <subcellularLocation>
        <location evidence="5">Cytoplasm</location>
        <location evidence="5">Cytoskeleton</location>
        <location evidence="5">Microtubule organizing center</location>
    </subcellularLocation>
</comment>
<feature type="domain" description="Gamma tubulin complex component C-terminal" evidence="6">
    <location>
        <begin position="684"/>
        <end position="890"/>
    </location>
</feature>
<sequence length="947" mass="110746">MDHSNINLSSKTLANIFELIKMMTGLKNFNDIYLKYVHILNNLRDIYYEHPKKLDVENSVKGLLEKYYVQGFPLEAKEFKMRVYQFINHSNINCDLKLSPDVVKWAIIGMIINMASNPCGPRNALRKSDLDTVRMELEGEDAIHDDLWKAIIIKELLDIGKTPNYTESDYETDFEDETDFISTDVISLENMTLNGIEDKNNNHLSKRDYLKLVFSNEYKAKNVLIKRASQFWWLNKSETYINSGLDSSHFALKRYPNNQIFKIVKDNFIILECLNNHIISSYILQHSLEEQLQTFGNMTILASISPDVFNEWILTISPFFNKFTDLIKFVQHLKCLKKIPYTLRAYAKGLEQILEPIIKTMGLIENRLKNLVGHSTLLSFEEEMYNHFQIISYVYSLHTKALISNWETTDNWKTSIKLISVLFWSIQTAIIDYQKSVLMVLFLYTFEPYVHMTELWIHAGQLVDENKEFIISNYEGDNSTTFYIFFNDICGYLEDCNLNVPPILEYLIHVLNNCDWKVFVASQMSSDDINLCTVPRGELFHNFLKEIQNSNNFWENYITTFNEYNPSIWNQLPLLASSCVSYKYTDKSSFELTIPSSYEIVDKFILVIRRTLDNIGLKVGDIFLKKNKFVHHLKNLYNIIFLEEVNKSVSIDRVMEYQIERNLFLNNCFYSLLSDEHSSILSSNHSCNLSLNYNTEKHNSRGKNNIFNCNFAEELEHITITYDVKFPLCLILTNAVINKYNKIFRLLITAKQAVEMISHLQTKDLNNYSINVKRMYFIRLWIMSTTYKLQTYFFSVASKYLGSKLFDCIEKVKNGLEGFEKVLEDHVSQAIKLCMLDGLMEKLSYEALALLWNACEQFIKLWRKSVINNSIDIELMEKIEQEYVDSCWKLASGLDTYLVAEDDSSSILFEFCRDFMSSMPTKESADLDGSLVYKLSDSRNRYSFTYM</sequence>
<dbReference type="GO" id="GO:0051225">
    <property type="term" value="P:spindle assembly"/>
    <property type="evidence" value="ECO:0007669"/>
    <property type="project" value="TreeGrafter"/>
</dbReference>
<keyword evidence="9" id="KW-1185">Reference proteome</keyword>
<evidence type="ECO:0000313" key="8">
    <source>
        <dbReference type="EMBL" id="VVC37115.1"/>
    </source>
</evidence>
<dbReference type="InterPro" id="IPR041470">
    <property type="entry name" value="GCP_N"/>
</dbReference>
<dbReference type="GO" id="GO:0000278">
    <property type="term" value="P:mitotic cell cycle"/>
    <property type="evidence" value="ECO:0007669"/>
    <property type="project" value="TreeGrafter"/>
</dbReference>
<dbReference type="GO" id="GO:0000922">
    <property type="term" value="C:spindle pole"/>
    <property type="evidence" value="ECO:0007669"/>
    <property type="project" value="InterPro"/>
</dbReference>
<feature type="domain" description="Gamma tubulin complex component protein N-terminal" evidence="7">
    <location>
        <begin position="294"/>
        <end position="477"/>
    </location>
</feature>
<evidence type="ECO:0000256" key="4">
    <source>
        <dbReference type="ARBA" id="ARBA00023212"/>
    </source>
</evidence>
<dbReference type="GO" id="GO:0000930">
    <property type="term" value="C:gamma-tubulin complex"/>
    <property type="evidence" value="ECO:0007669"/>
    <property type="project" value="TreeGrafter"/>
</dbReference>
<dbReference type="GO" id="GO:0051321">
    <property type="term" value="P:meiotic cell cycle"/>
    <property type="evidence" value="ECO:0007669"/>
    <property type="project" value="TreeGrafter"/>
</dbReference>
<dbReference type="AlphaFoldDB" id="A0A5E4MXQ4"/>
<evidence type="ECO:0000313" key="9">
    <source>
        <dbReference type="Proteomes" id="UP000325440"/>
    </source>
</evidence>
<dbReference type="EMBL" id="CABPRJ010001441">
    <property type="protein sequence ID" value="VVC37115.1"/>
    <property type="molecule type" value="Genomic_DNA"/>
</dbReference>
<evidence type="ECO:0000259" key="7">
    <source>
        <dbReference type="Pfam" id="PF17681"/>
    </source>
</evidence>
<dbReference type="GO" id="GO:0007020">
    <property type="term" value="P:microtubule nucleation"/>
    <property type="evidence" value="ECO:0007669"/>
    <property type="project" value="InterPro"/>
</dbReference>
<evidence type="ECO:0000256" key="5">
    <source>
        <dbReference type="RuleBase" id="RU363050"/>
    </source>
</evidence>
<dbReference type="Pfam" id="PF04130">
    <property type="entry name" value="GCP_C_terminal"/>
    <property type="match status" value="1"/>
</dbReference>
<organism evidence="8 9">
    <name type="scientific">Cinara cedri</name>
    <dbReference type="NCBI Taxonomy" id="506608"/>
    <lineage>
        <taxon>Eukaryota</taxon>
        <taxon>Metazoa</taxon>
        <taxon>Ecdysozoa</taxon>
        <taxon>Arthropoda</taxon>
        <taxon>Hexapoda</taxon>
        <taxon>Insecta</taxon>
        <taxon>Pterygota</taxon>
        <taxon>Neoptera</taxon>
        <taxon>Paraneoptera</taxon>
        <taxon>Hemiptera</taxon>
        <taxon>Sternorrhyncha</taxon>
        <taxon>Aphidomorpha</taxon>
        <taxon>Aphidoidea</taxon>
        <taxon>Aphididae</taxon>
        <taxon>Lachninae</taxon>
        <taxon>Cinara</taxon>
    </lineage>
</organism>
<evidence type="ECO:0000256" key="1">
    <source>
        <dbReference type="ARBA" id="ARBA00010337"/>
    </source>
</evidence>
<evidence type="ECO:0000259" key="6">
    <source>
        <dbReference type="Pfam" id="PF04130"/>
    </source>
</evidence>
<dbReference type="GO" id="GO:0031122">
    <property type="term" value="P:cytoplasmic microtubule organization"/>
    <property type="evidence" value="ECO:0007669"/>
    <property type="project" value="TreeGrafter"/>
</dbReference>
<dbReference type="PANTHER" id="PTHR19302">
    <property type="entry name" value="GAMMA TUBULIN COMPLEX PROTEIN"/>
    <property type="match status" value="1"/>
</dbReference>
<name>A0A5E4MXQ4_9HEMI</name>
<comment type="similarity">
    <text evidence="1 5">Belongs to the TUBGCP family.</text>
</comment>
<gene>
    <name evidence="8" type="ORF">CINCED_3A021352</name>
</gene>
<dbReference type="GO" id="GO:0005874">
    <property type="term" value="C:microtubule"/>
    <property type="evidence" value="ECO:0007669"/>
    <property type="project" value="UniProtKB-KW"/>
</dbReference>
<dbReference type="OrthoDB" id="66546at2759"/>
<dbReference type="Proteomes" id="UP000325440">
    <property type="component" value="Unassembled WGS sequence"/>
</dbReference>
<dbReference type="PANTHER" id="PTHR19302:SF33">
    <property type="entry name" value="GAMMA-TUBULIN COMPLEX COMPONENT 5"/>
    <property type="match status" value="1"/>
</dbReference>
<dbReference type="GO" id="GO:0051011">
    <property type="term" value="F:microtubule minus-end binding"/>
    <property type="evidence" value="ECO:0007669"/>
    <property type="project" value="TreeGrafter"/>
</dbReference>
<protein>
    <recommendedName>
        <fullName evidence="5">Gamma-tubulin complex component</fullName>
    </recommendedName>
</protein>
<keyword evidence="2 5" id="KW-0963">Cytoplasm</keyword>
<dbReference type="InterPro" id="IPR042241">
    <property type="entry name" value="GCP_C_sf"/>
</dbReference>
<proteinExistence type="inferred from homology"/>